<evidence type="ECO:0000256" key="1">
    <source>
        <dbReference type="SAM" id="Phobius"/>
    </source>
</evidence>
<name>A0A4R1MFP3_9FIRM</name>
<keyword evidence="1" id="KW-0472">Membrane</keyword>
<gene>
    <name evidence="2" type="ORF">EDC19_2331</name>
</gene>
<dbReference type="AlphaFoldDB" id="A0A4R1MFP3"/>
<dbReference type="Proteomes" id="UP000294545">
    <property type="component" value="Unassembled WGS sequence"/>
</dbReference>
<keyword evidence="3" id="KW-1185">Reference proteome</keyword>
<accession>A0A4R1MFP3</accession>
<keyword evidence="1" id="KW-1133">Transmembrane helix</keyword>
<organism evidence="2 3">
    <name type="scientific">Natranaerovirga hydrolytica</name>
    <dbReference type="NCBI Taxonomy" id="680378"/>
    <lineage>
        <taxon>Bacteria</taxon>
        <taxon>Bacillati</taxon>
        <taxon>Bacillota</taxon>
        <taxon>Clostridia</taxon>
        <taxon>Lachnospirales</taxon>
        <taxon>Natranaerovirgaceae</taxon>
        <taxon>Natranaerovirga</taxon>
    </lineage>
</organism>
<dbReference type="EMBL" id="SMGQ01000015">
    <property type="protein sequence ID" value="TCK90562.1"/>
    <property type="molecule type" value="Genomic_DNA"/>
</dbReference>
<feature type="transmembrane region" description="Helical" evidence="1">
    <location>
        <begin position="211"/>
        <end position="235"/>
    </location>
</feature>
<proteinExistence type="predicted"/>
<evidence type="ECO:0000313" key="2">
    <source>
        <dbReference type="EMBL" id="TCK90562.1"/>
    </source>
</evidence>
<dbReference type="OrthoDB" id="2042447at2"/>
<sequence>MLQLLKYEFYKKWKLFLIVICILALAQGIILYQLLVKDNWVASLAIFTTIGYAGAIFIFIDSILSYSKELNNKSGYMLFLTPRNTYQILGSKVLISFIELIIGFVIFVSIGYINYGIFANVFTEVFEFGDFVISFAEGAFILKDILTFIFLALMQWFNVIITAYLSITLSTTLLSQSKLKGLISFILFFVISYFISYIINFARDLLTEVTALSFSSISMISTVILLITSFILYILSAKLLNKYVNL</sequence>
<feature type="transmembrane region" description="Helical" evidence="1">
    <location>
        <begin position="145"/>
        <end position="167"/>
    </location>
</feature>
<keyword evidence="1" id="KW-0812">Transmembrane</keyword>
<evidence type="ECO:0000313" key="3">
    <source>
        <dbReference type="Proteomes" id="UP000294545"/>
    </source>
</evidence>
<feature type="transmembrane region" description="Helical" evidence="1">
    <location>
        <begin position="179"/>
        <end position="199"/>
    </location>
</feature>
<feature type="transmembrane region" description="Helical" evidence="1">
    <location>
        <begin position="15"/>
        <end position="35"/>
    </location>
</feature>
<protein>
    <recommendedName>
        <fullName evidence="4">ABC-2 family transporter</fullName>
    </recommendedName>
</protein>
<evidence type="ECO:0008006" key="4">
    <source>
        <dbReference type="Google" id="ProtNLM"/>
    </source>
</evidence>
<feature type="transmembrane region" description="Helical" evidence="1">
    <location>
        <begin position="93"/>
        <end position="113"/>
    </location>
</feature>
<comment type="caution">
    <text evidence="2">The sequence shown here is derived from an EMBL/GenBank/DDBJ whole genome shotgun (WGS) entry which is preliminary data.</text>
</comment>
<feature type="transmembrane region" description="Helical" evidence="1">
    <location>
        <begin position="41"/>
        <end position="64"/>
    </location>
</feature>
<reference evidence="2 3" key="1">
    <citation type="submission" date="2019-03" db="EMBL/GenBank/DDBJ databases">
        <title>Genomic Encyclopedia of Type Strains, Phase IV (KMG-IV): sequencing the most valuable type-strain genomes for metagenomic binning, comparative biology and taxonomic classification.</title>
        <authorList>
            <person name="Goeker M."/>
        </authorList>
    </citation>
    <scope>NUCLEOTIDE SEQUENCE [LARGE SCALE GENOMIC DNA]</scope>
    <source>
        <strain evidence="2 3">DSM 24176</strain>
    </source>
</reference>
<dbReference type="RefSeq" id="WP_132283009.1">
    <property type="nucleotide sequence ID" value="NZ_SMGQ01000015.1"/>
</dbReference>